<feature type="region of interest" description="Disordered" evidence="3">
    <location>
        <begin position="588"/>
        <end position="614"/>
    </location>
</feature>
<evidence type="ECO:0000256" key="1">
    <source>
        <dbReference type="ARBA" id="ARBA00022821"/>
    </source>
</evidence>
<accession>A0A834TNA4</accession>
<evidence type="ECO:0000313" key="5">
    <source>
        <dbReference type="EMBL" id="KAF7820619.1"/>
    </source>
</evidence>
<dbReference type="Pfam" id="PF23286">
    <property type="entry name" value="LRR_13"/>
    <property type="match status" value="1"/>
</dbReference>
<dbReference type="Gene3D" id="3.80.10.10">
    <property type="entry name" value="Ribonuclease Inhibitor"/>
    <property type="match status" value="2"/>
</dbReference>
<dbReference type="InterPro" id="IPR032675">
    <property type="entry name" value="LRR_dom_sf"/>
</dbReference>
<dbReference type="InterPro" id="IPR050715">
    <property type="entry name" value="LRR-SigEffector_domain"/>
</dbReference>
<dbReference type="AlphaFoldDB" id="A0A834TNA4"/>
<dbReference type="EMBL" id="JAAIUW010000008">
    <property type="protein sequence ID" value="KAF7820619.1"/>
    <property type="molecule type" value="Genomic_DNA"/>
</dbReference>
<evidence type="ECO:0000256" key="3">
    <source>
        <dbReference type="SAM" id="MobiDB-lite"/>
    </source>
</evidence>
<feature type="coiled-coil region" evidence="2">
    <location>
        <begin position="772"/>
        <end position="806"/>
    </location>
</feature>
<keyword evidence="1" id="KW-0611">Plant defense</keyword>
<organism evidence="5 6">
    <name type="scientific">Senna tora</name>
    <dbReference type="NCBI Taxonomy" id="362788"/>
    <lineage>
        <taxon>Eukaryota</taxon>
        <taxon>Viridiplantae</taxon>
        <taxon>Streptophyta</taxon>
        <taxon>Embryophyta</taxon>
        <taxon>Tracheophyta</taxon>
        <taxon>Spermatophyta</taxon>
        <taxon>Magnoliopsida</taxon>
        <taxon>eudicotyledons</taxon>
        <taxon>Gunneridae</taxon>
        <taxon>Pentapetalae</taxon>
        <taxon>rosids</taxon>
        <taxon>fabids</taxon>
        <taxon>Fabales</taxon>
        <taxon>Fabaceae</taxon>
        <taxon>Caesalpinioideae</taxon>
        <taxon>Cassia clade</taxon>
        <taxon>Senna</taxon>
    </lineage>
</organism>
<sequence length="1141" mass="128788">MCRLNVSSDDAQFSSIPDEKQAKQQQLKKSNFEEFITSERVKVVAILALALALCNADCVVTWVAIVGWSRAFSGIVQGSNKCEAIFLDLPNGEEVRWCGKAFKEMKKLRMLIIRNAHFSKGPTYLPNSLRVLEWKCYPSQFLPLDFHPDKLVHLNLPNIGFLDKLRQLSAERCTKLTIFPHCIKLTSLEYLRLSWCSNLRSFPEILVTMKKMTELSLPGTAIEELPSSIGNAVGLEILNLAECEHLKQLPTTILMLPKLWILSTKLCREFSGFKEYCKGGDEKEQVSLVSSNIRFLSLSNCNLSDESLAVCLSSCPNLMFLDLSFNNFTTLPSCIKECHFLRDLLLDNCKQLQHIAGMAPNLETFKAKNCTLLTSLSSSILLNQAFQLPGNRNFIFPGNRIPQWFNHCNDGQSVSFWVRKEFPAIVVCFVVGVLGDRECTLNFKLSVRINGTDQKFCSDQGLMSTLAIDHIFLCDLQSRLPMDELDKVLLPDEWNHVEVLCMNDSLIRLKGGVIKWSAIHVYNKENGMEMENIRFTKPNSPKRTFHDIWNKDLEPSNYYPLSKKQRTSLENTQQKQQCLAFHSVDTISSTPSCSTSMKSTSTTQSTISDEDREPVDHQEKFQATLPTLASTDNVTGKDLHAVDEIEMEAFYNSLDADLSVVSPFANPRLNEETRKALETLHDFMSKDFSDFLYPRHYSNIRTTLEYLSNLSADGGVSVKTRSLVLEVSREFARWSRDFYEAGTKIESSKAKLLKADEIEEGLGVNMNQFRKFMALEKEHVEALASLEETKKKLEEQMNDLKVEICNSRLSKDATAKRKREIYEEGKMLKVERDELREQEPYFTEEWESANETQLNIKAEWSKLGEKFKSVKGAEDAKVAVMCWWSAEVANRYSVIGGVHSVLEQRTVVSRLVTRRHSSRLVCEPYRRRSPLSLVVRRRPPFCCVFYGSDSCDPCLSGATDLDHQIVPAYVIDGRKIGLLIWSYDLYGIPDVQPHAYMAGVMIGHDACGIVAKNKKVFAIDFLFVADAFLVVVCKVMCTMIYSHGSLVHGSMEGEHCETQDVLGSQPGKVAFEVPSSSTPAWSAGRLGARVGRTGACSRCPSLQSTPCWTLAGGRSWGTQDPLTAIYIRTRRKRPGGRTVCS</sequence>
<keyword evidence="6" id="KW-1185">Reference proteome</keyword>
<evidence type="ECO:0000259" key="4">
    <source>
        <dbReference type="Pfam" id="PF23286"/>
    </source>
</evidence>
<dbReference type="Proteomes" id="UP000634136">
    <property type="component" value="Unassembled WGS sequence"/>
</dbReference>
<feature type="compositionally biased region" description="Low complexity" evidence="3">
    <location>
        <begin position="588"/>
        <end position="607"/>
    </location>
</feature>
<proteinExistence type="predicted"/>
<dbReference type="PANTHER" id="PTHR45752:SF195">
    <property type="entry name" value="LEUCINE-RICH REPEAT (LRR) FAMILY PROTEIN-RELATED"/>
    <property type="match status" value="1"/>
</dbReference>
<dbReference type="SUPFAM" id="SSF52058">
    <property type="entry name" value="L domain-like"/>
    <property type="match status" value="1"/>
</dbReference>
<dbReference type="OrthoDB" id="1435371at2759"/>
<feature type="domain" description="Disease resistance protein RPS4B/Roq1-like leucine-rich repeats" evidence="4">
    <location>
        <begin position="185"/>
        <end position="377"/>
    </location>
</feature>
<dbReference type="PANTHER" id="PTHR45752">
    <property type="entry name" value="LEUCINE-RICH REPEAT-CONTAINING"/>
    <property type="match status" value="1"/>
</dbReference>
<reference evidence="5" key="1">
    <citation type="submission" date="2020-09" db="EMBL/GenBank/DDBJ databases">
        <title>Genome-Enabled Discovery of Anthraquinone Biosynthesis in Senna tora.</title>
        <authorList>
            <person name="Kang S.-H."/>
            <person name="Pandey R.P."/>
            <person name="Lee C.-M."/>
            <person name="Sim J.-S."/>
            <person name="Jeong J.-T."/>
            <person name="Choi B.-S."/>
            <person name="Jung M."/>
            <person name="Ginzburg D."/>
            <person name="Zhao K."/>
            <person name="Won S.Y."/>
            <person name="Oh T.-J."/>
            <person name="Yu Y."/>
            <person name="Kim N.-H."/>
            <person name="Lee O.R."/>
            <person name="Lee T.-H."/>
            <person name="Bashyal P."/>
            <person name="Kim T.-S."/>
            <person name="Lee W.-H."/>
            <person name="Kawkins C."/>
            <person name="Kim C.-K."/>
            <person name="Kim J.S."/>
            <person name="Ahn B.O."/>
            <person name="Rhee S.Y."/>
            <person name="Sohng J.K."/>
        </authorList>
    </citation>
    <scope>NUCLEOTIDE SEQUENCE</scope>
    <source>
        <tissue evidence="5">Leaf</tissue>
    </source>
</reference>
<evidence type="ECO:0000313" key="6">
    <source>
        <dbReference type="Proteomes" id="UP000634136"/>
    </source>
</evidence>
<name>A0A834TNA4_9FABA</name>
<keyword evidence="2" id="KW-0175">Coiled coil</keyword>
<protein>
    <submittedName>
        <fullName evidence="5">TMV resistance protein N-like isoform X1</fullName>
    </submittedName>
</protein>
<comment type="caution">
    <text evidence="5">The sequence shown here is derived from an EMBL/GenBank/DDBJ whole genome shotgun (WGS) entry which is preliminary data.</text>
</comment>
<gene>
    <name evidence="5" type="ORF">G2W53_026074</name>
</gene>
<evidence type="ECO:0000256" key="2">
    <source>
        <dbReference type="SAM" id="Coils"/>
    </source>
</evidence>
<dbReference type="InterPro" id="IPR058546">
    <property type="entry name" value="RPS4B/Roq1-like_LRR"/>
</dbReference>